<dbReference type="Pfam" id="PF00903">
    <property type="entry name" value="Glyoxalase"/>
    <property type="match status" value="1"/>
</dbReference>
<dbReference type="PROSITE" id="PS51819">
    <property type="entry name" value="VOC"/>
    <property type="match status" value="1"/>
</dbReference>
<dbReference type="InterPro" id="IPR004360">
    <property type="entry name" value="Glyas_Fos-R_dOase_dom"/>
</dbReference>
<dbReference type="Gene3D" id="3.10.180.10">
    <property type="entry name" value="2,3-Dihydroxybiphenyl 1,2-Dioxygenase, domain 1"/>
    <property type="match status" value="1"/>
</dbReference>
<dbReference type="SUPFAM" id="SSF54593">
    <property type="entry name" value="Glyoxalase/Bleomycin resistance protein/Dihydroxybiphenyl dioxygenase"/>
    <property type="match status" value="1"/>
</dbReference>
<reference evidence="2" key="1">
    <citation type="submission" date="2018-05" db="EMBL/GenBank/DDBJ databases">
        <authorList>
            <person name="Lanie J.A."/>
            <person name="Ng W.-L."/>
            <person name="Kazmierczak K.M."/>
            <person name="Andrzejewski T.M."/>
            <person name="Davidsen T.M."/>
            <person name="Wayne K.J."/>
            <person name="Tettelin H."/>
            <person name="Glass J.I."/>
            <person name="Rusch D."/>
            <person name="Podicherti R."/>
            <person name="Tsui H.-C.T."/>
            <person name="Winkler M.E."/>
        </authorList>
    </citation>
    <scope>NUCLEOTIDE SEQUENCE</scope>
</reference>
<dbReference type="PANTHER" id="PTHR46142">
    <property type="match status" value="1"/>
</dbReference>
<sequence>MIRKKLFFLVLFCFTIVFAQSSIGMELSFDHQAYPVKNLKKMGDFYRDVLGFEEIPAGAGMNPPKRWLKNEAGKEMHLILNKSQAESSPKSYHIAFTVKNMDSFMRHLKKMKIPFGDWSGKNEKFQIRADGGAKQIYLQDPEGNWIEINQKAN</sequence>
<dbReference type="InterPro" id="IPR029068">
    <property type="entry name" value="Glyas_Bleomycin-R_OHBP_Dase"/>
</dbReference>
<dbReference type="EMBL" id="UINC01012997">
    <property type="protein sequence ID" value="SVA56416.1"/>
    <property type="molecule type" value="Genomic_DNA"/>
</dbReference>
<dbReference type="PANTHER" id="PTHR46142:SF3">
    <property type="entry name" value="F18B13.24 PROTEIN"/>
    <property type="match status" value="1"/>
</dbReference>
<dbReference type="InterPro" id="IPR037523">
    <property type="entry name" value="VOC_core"/>
</dbReference>
<evidence type="ECO:0000313" key="2">
    <source>
        <dbReference type="EMBL" id="SVA56416.1"/>
    </source>
</evidence>
<gene>
    <name evidence="2" type="ORF">METZ01_LOCUS109270</name>
</gene>
<proteinExistence type="predicted"/>
<accession>A0A381WV58</accession>
<name>A0A381WV58_9ZZZZ</name>
<dbReference type="AlphaFoldDB" id="A0A381WV58"/>
<organism evidence="2">
    <name type="scientific">marine metagenome</name>
    <dbReference type="NCBI Taxonomy" id="408172"/>
    <lineage>
        <taxon>unclassified sequences</taxon>
        <taxon>metagenomes</taxon>
        <taxon>ecological metagenomes</taxon>
    </lineage>
</organism>
<protein>
    <recommendedName>
        <fullName evidence="1">VOC domain-containing protein</fullName>
    </recommendedName>
</protein>
<feature type="domain" description="VOC" evidence="1">
    <location>
        <begin position="28"/>
        <end position="151"/>
    </location>
</feature>
<evidence type="ECO:0000259" key="1">
    <source>
        <dbReference type="PROSITE" id="PS51819"/>
    </source>
</evidence>